<dbReference type="PANTHER" id="PTHR11703:SF0">
    <property type="entry name" value="DEOXYHYPUSINE SYNTHASE"/>
    <property type="match status" value="1"/>
</dbReference>
<evidence type="ECO:0000256" key="1">
    <source>
        <dbReference type="ARBA" id="ARBA00009892"/>
    </source>
</evidence>
<dbReference type="SUPFAM" id="SSF52467">
    <property type="entry name" value="DHS-like NAD/FAD-binding domain"/>
    <property type="match status" value="1"/>
</dbReference>
<comment type="similarity">
    <text evidence="1">Belongs to the deoxyhypusine synthase family.</text>
</comment>
<comment type="caution">
    <text evidence="3">The sequence shown here is derived from an EMBL/GenBank/DDBJ whole genome shotgun (WGS) entry which is preliminary data.</text>
</comment>
<dbReference type="Proteomes" id="UP001642409">
    <property type="component" value="Unassembled WGS sequence"/>
</dbReference>
<keyword evidence="2" id="KW-0520">NAD</keyword>
<dbReference type="EMBL" id="CAXDID020000041">
    <property type="protein sequence ID" value="CAL6000527.1"/>
    <property type="molecule type" value="Genomic_DNA"/>
</dbReference>
<accession>A0ABP1HR72</accession>
<dbReference type="PANTHER" id="PTHR11703">
    <property type="entry name" value="DEOXYHYPUSINE SYNTHASE"/>
    <property type="match status" value="1"/>
</dbReference>
<sequence>MFEDMNFSSLVKQLPMLGSQARQLSLAIEETNRMLKYRLSHDPYDPSRSYPESLSEREQIGCTILMSFTSNMMQTQLREYFTFIAANKLVDGFSTTAHGLELDIFYSITKTSPTGDNPLISKQNQDTLISFLESQFILMEKLQNFQLCPTRFLEFIGQNLSSGFLFECARTKTPVFCPAITDGLFGNALCQTKTRLVIDQVADIRGINTLVKRSVRTGSIILGAGISKHHVNKASLMNDRGADYAVYINTAEEFDGSDAGATPDEAVGCGKVSVNAQAVKVHSDVSLVFPILFMETFYKELENNKEFYANKKREDVQDTYLVEIDKQNKKKLKAQQK</sequence>
<protein>
    <submittedName>
        <fullName evidence="3">Putative</fullName>
    </submittedName>
</protein>
<reference evidence="3 4" key="1">
    <citation type="submission" date="2024-07" db="EMBL/GenBank/DDBJ databases">
        <authorList>
            <person name="Akdeniz Z."/>
        </authorList>
    </citation>
    <scope>NUCLEOTIDE SEQUENCE [LARGE SCALE GENOMIC DNA]</scope>
</reference>
<dbReference type="InterPro" id="IPR002773">
    <property type="entry name" value="Deoxyhypusine_synthase"/>
</dbReference>
<evidence type="ECO:0000313" key="3">
    <source>
        <dbReference type="EMBL" id="CAL6000527.1"/>
    </source>
</evidence>
<dbReference type="InterPro" id="IPR036982">
    <property type="entry name" value="Deoxyhypusine_synthase_sf"/>
</dbReference>
<organism evidence="3 4">
    <name type="scientific">Hexamita inflata</name>
    <dbReference type="NCBI Taxonomy" id="28002"/>
    <lineage>
        <taxon>Eukaryota</taxon>
        <taxon>Metamonada</taxon>
        <taxon>Diplomonadida</taxon>
        <taxon>Hexamitidae</taxon>
        <taxon>Hexamitinae</taxon>
        <taxon>Hexamita</taxon>
    </lineage>
</organism>
<evidence type="ECO:0000313" key="4">
    <source>
        <dbReference type="Proteomes" id="UP001642409"/>
    </source>
</evidence>
<name>A0ABP1HR72_9EUKA</name>
<dbReference type="Pfam" id="PF01916">
    <property type="entry name" value="DS"/>
    <property type="match status" value="1"/>
</dbReference>
<evidence type="ECO:0000256" key="2">
    <source>
        <dbReference type="ARBA" id="ARBA00023027"/>
    </source>
</evidence>
<dbReference type="Gene3D" id="3.40.910.10">
    <property type="entry name" value="Deoxyhypusine synthase"/>
    <property type="match status" value="1"/>
</dbReference>
<proteinExistence type="inferred from homology"/>
<dbReference type="InterPro" id="IPR029035">
    <property type="entry name" value="DHS-like_NAD/FAD-binding_dom"/>
</dbReference>
<gene>
    <name evidence="3" type="ORF">HINF_LOCUS16742</name>
</gene>
<keyword evidence="4" id="KW-1185">Reference proteome</keyword>